<evidence type="ECO:0000256" key="9">
    <source>
        <dbReference type="ARBA" id="ARBA00023170"/>
    </source>
</evidence>
<evidence type="ECO:0000313" key="14">
    <source>
        <dbReference type="EMBL" id="VTJ87032.1"/>
    </source>
</evidence>
<evidence type="ECO:0000256" key="4">
    <source>
        <dbReference type="ARBA" id="ARBA00022692"/>
    </source>
</evidence>
<feature type="domain" description="G-protein coupled receptors family 1 profile" evidence="13">
    <location>
        <begin position="39"/>
        <end position="288"/>
    </location>
</feature>
<feature type="transmembrane region" description="Helical" evidence="12">
    <location>
        <begin position="99"/>
        <end position="118"/>
    </location>
</feature>
<keyword evidence="10 11" id="KW-0807">Transducer</keyword>
<keyword evidence="15" id="KW-1185">Reference proteome</keyword>
<dbReference type="InterPro" id="IPR050516">
    <property type="entry name" value="Olfactory_GPCR"/>
</dbReference>
<keyword evidence="9 11" id="KW-0675">Receptor</keyword>
<evidence type="ECO:0000259" key="13">
    <source>
        <dbReference type="PROSITE" id="PS50262"/>
    </source>
</evidence>
<evidence type="ECO:0000256" key="1">
    <source>
        <dbReference type="ARBA" id="ARBA00004651"/>
    </source>
</evidence>
<name>A0A5E4D189_MARMO</name>
<keyword evidence="5 12" id="KW-0552">Olfaction</keyword>
<dbReference type="PROSITE" id="PS50262">
    <property type="entry name" value="G_PROTEIN_RECEP_F1_2"/>
    <property type="match status" value="1"/>
</dbReference>
<dbReference type="Gene3D" id="1.20.1070.10">
    <property type="entry name" value="Rhodopsin 7-helix transmembrane proteins"/>
    <property type="match status" value="1"/>
</dbReference>
<comment type="subcellular location">
    <subcellularLocation>
        <location evidence="1 12">Cell membrane</location>
        <topology evidence="1 12">Multi-pass membrane protein</topology>
    </subcellularLocation>
</comment>
<protein>
    <recommendedName>
        <fullName evidence="12">Olfactory receptor</fullName>
    </recommendedName>
</protein>
<keyword evidence="4 11" id="KW-0812">Transmembrane</keyword>
<dbReference type="Pfam" id="PF13853">
    <property type="entry name" value="7tm_4"/>
    <property type="match status" value="1"/>
</dbReference>
<proteinExistence type="inferred from homology"/>
<dbReference type="PRINTS" id="PR00245">
    <property type="entry name" value="OLFACTORYR"/>
</dbReference>
<comment type="similarity">
    <text evidence="11">Belongs to the G-protein coupled receptor 1 family.</text>
</comment>
<evidence type="ECO:0000256" key="7">
    <source>
        <dbReference type="ARBA" id="ARBA00023040"/>
    </source>
</evidence>
<feature type="transmembrane region" description="Helical" evidence="12">
    <location>
        <begin position="21"/>
        <end position="48"/>
    </location>
</feature>
<keyword evidence="2 12" id="KW-1003">Cell membrane</keyword>
<feature type="transmembrane region" description="Helical" evidence="12">
    <location>
        <begin position="233"/>
        <end position="251"/>
    </location>
</feature>
<dbReference type="InterPro" id="IPR017452">
    <property type="entry name" value="GPCR_Rhodpsn_7TM"/>
</dbReference>
<dbReference type="FunFam" id="1.20.1070.10:FF:000001">
    <property type="entry name" value="Olfactory receptor"/>
    <property type="match status" value="1"/>
</dbReference>
<evidence type="ECO:0000256" key="12">
    <source>
        <dbReference type="RuleBase" id="RU363047"/>
    </source>
</evidence>
<evidence type="ECO:0000256" key="8">
    <source>
        <dbReference type="ARBA" id="ARBA00023136"/>
    </source>
</evidence>
<dbReference type="EMBL" id="CABDUW010002491">
    <property type="protein sequence ID" value="VTJ87032.1"/>
    <property type="molecule type" value="Genomic_DNA"/>
</dbReference>
<keyword evidence="7 11" id="KW-0297">G-protein coupled receptor</keyword>
<dbReference type="InterPro" id="IPR000725">
    <property type="entry name" value="Olfact_rcpt"/>
</dbReference>
<reference evidence="14" key="1">
    <citation type="submission" date="2019-04" db="EMBL/GenBank/DDBJ databases">
        <authorList>
            <person name="Alioto T."/>
            <person name="Alioto T."/>
        </authorList>
    </citation>
    <scope>NUCLEOTIDE SEQUENCE [LARGE SCALE GENOMIC DNA]</scope>
</reference>
<accession>A0A5E4D189</accession>
<dbReference type="PRINTS" id="PR00237">
    <property type="entry name" value="GPCRRHODOPSN"/>
</dbReference>
<dbReference type="SUPFAM" id="SSF81321">
    <property type="entry name" value="Family A G protein-coupled receptor-like"/>
    <property type="match status" value="1"/>
</dbReference>
<feature type="transmembrane region" description="Helical" evidence="12">
    <location>
        <begin position="138"/>
        <end position="159"/>
    </location>
</feature>
<dbReference type="GO" id="GO:0005886">
    <property type="term" value="C:plasma membrane"/>
    <property type="evidence" value="ECO:0007669"/>
    <property type="project" value="UniProtKB-SubCell"/>
</dbReference>
<evidence type="ECO:0000256" key="5">
    <source>
        <dbReference type="ARBA" id="ARBA00022725"/>
    </source>
</evidence>
<keyword evidence="6 12" id="KW-1133">Transmembrane helix</keyword>
<evidence type="ECO:0000256" key="11">
    <source>
        <dbReference type="RuleBase" id="RU000688"/>
    </source>
</evidence>
<organism evidence="14 15">
    <name type="scientific">Marmota monax</name>
    <name type="common">Woodchuck</name>
    <dbReference type="NCBI Taxonomy" id="9995"/>
    <lineage>
        <taxon>Eukaryota</taxon>
        <taxon>Metazoa</taxon>
        <taxon>Chordata</taxon>
        <taxon>Craniata</taxon>
        <taxon>Vertebrata</taxon>
        <taxon>Euteleostomi</taxon>
        <taxon>Mammalia</taxon>
        <taxon>Eutheria</taxon>
        <taxon>Euarchontoglires</taxon>
        <taxon>Glires</taxon>
        <taxon>Rodentia</taxon>
        <taxon>Sciuromorpha</taxon>
        <taxon>Sciuridae</taxon>
        <taxon>Xerinae</taxon>
        <taxon>Marmotini</taxon>
        <taxon>Marmota</taxon>
    </lineage>
</organism>
<comment type="caution">
    <text evidence="14">The sequence shown here is derived from an EMBL/GenBank/DDBJ whole genome shotgun (WGS) entry which is preliminary data.</text>
</comment>
<dbReference type="GO" id="GO:0004930">
    <property type="term" value="F:G protein-coupled receptor activity"/>
    <property type="evidence" value="ECO:0007669"/>
    <property type="project" value="UniProtKB-KW"/>
</dbReference>
<dbReference type="CDD" id="cd15227">
    <property type="entry name" value="7tmA_OR14-like"/>
    <property type="match status" value="1"/>
</dbReference>
<feature type="transmembrane region" description="Helical" evidence="12">
    <location>
        <begin position="271"/>
        <end position="290"/>
    </location>
</feature>
<dbReference type="PANTHER" id="PTHR26452">
    <property type="entry name" value="OLFACTORY RECEPTOR"/>
    <property type="match status" value="1"/>
</dbReference>
<dbReference type="PROSITE" id="PS00237">
    <property type="entry name" value="G_PROTEIN_RECEP_F1_1"/>
    <property type="match status" value="1"/>
</dbReference>
<keyword evidence="8 12" id="KW-0472">Membrane</keyword>
<evidence type="ECO:0000256" key="6">
    <source>
        <dbReference type="ARBA" id="ARBA00022989"/>
    </source>
</evidence>
<evidence type="ECO:0000256" key="2">
    <source>
        <dbReference type="ARBA" id="ARBA00022475"/>
    </source>
</evidence>
<keyword evidence="3 12" id="KW-0716">Sensory transduction</keyword>
<evidence type="ECO:0000256" key="3">
    <source>
        <dbReference type="ARBA" id="ARBA00022606"/>
    </source>
</evidence>
<gene>
    <name evidence="14" type="ORF">MONAX_5E025145</name>
</gene>
<dbReference type="InterPro" id="IPR000276">
    <property type="entry name" value="GPCR_Rhodpsn"/>
</dbReference>
<dbReference type="Proteomes" id="UP000335636">
    <property type="component" value="Unassembled WGS sequence"/>
</dbReference>
<sequence>MFNQTRVTQFILRGFSDIPEWRLVVVLFFSWVYAFALLGNISVIIAVVRDSRLHSPLYFFLKNLCFVDLSYTSVTIPKALETTLQGSGVISYFECVTQFYIFFTLGSTECFLLTAMAYDRCMAIYRPLLYGAIMSQRLCCALVVLAWVGGALYAAFLALNTFSLPFCGPNVVEHFFCDIPPLMRLSCADFHSSEEMVFAVGSCVIMSSFALKVLSYIHIISTLLRMPSVDGRWKALSTCSSHLTTVLLFYTNASFTYLKSASQYSPTQGRLASIFYSILTPSLNPVIYCLRNRDMKVALHRLYCQRKF</sequence>
<evidence type="ECO:0000313" key="15">
    <source>
        <dbReference type="Proteomes" id="UP000335636"/>
    </source>
</evidence>
<evidence type="ECO:0000256" key="10">
    <source>
        <dbReference type="ARBA" id="ARBA00023224"/>
    </source>
</evidence>
<feature type="transmembrane region" description="Helical" evidence="12">
    <location>
        <begin position="196"/>
        <end position="221"/>
    </location>
</feature>
<dbReference type="GO" id="GO:0004984">
    <property type="term" value="F:olfactory receptor activity"/>
    <property type="evidence" value="ECO:0007669"/>
    <property type="project" value="InterPro"/>
</dbReference>
<dbReference type="AlphaFoldDB" id="A0A5E4D189"/>